<accession>A0A8J3CV11</accession>
<sequence>MTYSQTRRKRTILIAGAGLLTLLAGCATTTTKGDAASANTPMNAEKMAMHADCQAMHDTMMAGHGEAMGDMSNHKMMSPEMMEKHQACMEKMPDMKAKMQEKCDAHKAGTMDHDKMDHDMMGKAKMDHEKMAGHCAMMQTQGDGAGQ</sequence>
<evidence type="ECO:0000313" key="3">
    <source>
        <dbReference type="Proteomes" id="UP000634004"/>
    </source>
</evidence>
<gene>
    <name evidence="2" type="ORF">GCM10009069_29880</name>
</gene>
<evidence type="ECO:0000313" key="2">
    <source>
        <dbReference type="EMBL" id="GHB05495.1"/>
    </source>
</evidence>
<reference evidence="2" key="1">
    <citation type="journal article" date="2014" name="Int. J. Syst. Evol. Microbiol.">
        <title>Complete genome sequence of Corynebacterium casei LMG S-19264T (=DSM 44701T), isolated from a smear-ripened cheese.</title>
        <authorList>
            <consortium name="US DOE Joint Genome Institute (JGI-PGF)"/>
            <person name="Walter F."/>
            <person name="Albersmeier A."/>
            <person name="Kalinowski J."/>
            <person name="Ruckert C."/>
        </authorList>
    </citation>
    <scope>NUCLEOTIDE SEQUENCE</scope>
    <source>
        <strain evidence="2">KCTC 32513</strain>
    </source>
</reference>
<dbReference type="EMBL" id="BMZH01000027">
    <property type="protein sequence ID" value="GHB05495.1"/>
    <property type="molecule type" value="Genomic_DNA"/>
</dbReference>
<feature type="signal peptide" evidence="1">
    <location>
        <begin position="1"/>
        <end position="26"/>
    </location>
</feature>
<dbReference type="Proteomes" id="UP000634004">
    <property type="component" value="Unassembled WGS sequence"/>
</dbReference>
<name>A0A8J3CV11_9PROT</name>
<keyword evidence="3" id="KW-1185">Reference proteome</keyword>
<reference evidence="2" key="2">
    <citation type="submission" date="2020-09" db="EMBL/GenBank/DDBJ databases">
        <authorList>
            <person name="Sun Q."/>
            <person name="Kim S."/>
        </authorList>
    </citation>
    <scope>NUCLEOTIDE SEQUENCE</scope>
    <source>
        <strain evidence="2">KCTC 32513</strain>
    </source>
</reference>
<comment type="caution">
    <text evidence="2">The sequence shown here is derived from an EMBL/GenBank/DDBJ whole genome shotgun (WGS) entry which is preliminary data.</text>
</comment>
<dbReference type="RefSeq" id="WP_189499695.1">
    <property type="nucleotide sequence ID" value="NZ_BMZH01000027.1"/>
</dbReference>
<feature type="chain" id="PRO_5035246233" evidence="1">
    <location>
        <begin position="27"/>
        <end position="147"/>
    </location>
</feature>
<keyword evidence="1" id="KW-0732">Signal</keyword>
<evidence type="ECO:0000256" key="1">
    <source>
        <dbReference type="SAM" id="SignalP"/>
    </source>
</evidence>
<organism evidence="2 3">
    <name type="scientific">Algimonas arctica</name>
    <dbReference type="NCBI Taxonomy" id="1479486"/>
    <lineage>
        <taxon>Bacteria</taxon>
        <taxon>Pseudomonadati</taxon>
        <taxon>Pseudomonadota</taxon>
        <taxon>Alphaproteobacteria</taxon>
        <taxon>Maricaulales</taxon>
        <taxon>Robiginitomaculaceae</taxon>
        <taxon>Algimonas</taxon>
    </lineage>
</organism>
<dbReference type="AlphaFoldDB" id="A0A8J3CV11"/>
<protein>
    <submittedName>
        <fullName evidence="2">Uncharacterized protein</fullName>
    </submittedName>
</protein>
<dbReference type="PROSITE" id="PS51257">
    <property type="entry name" value="PROKAR_LIPOPROTEIN"/>
    <property type="match status" value="1"/>
</dbReference>
<proteinExistence type="predicted"/>